<name>A0A6A3NU67_9STRA</name>
<evidence type="ECO:0000313" key="2">
    <source>
        <dbReference type="Proteomes" id="UP000429607"/>
    </source>
</evidence>
<sequence>MYFAGLHFIRSRQITLHAPLGLGRFASLETRNNGLHLGCGPLGNFRTLLQWEVVLRAQVVWIAARATLSDDGEPDAEVESEVPIGDVDLSTINDPAATAAAFASVGQLLVTQQVISAATAKCIFQGELNLERSDSAVAADVDSVLPGDVPPARFGVRQDPSGFVVGVSADHADLLSEHFMRDGYGGLETLIFVETLSDEDIQDLSEITNSRLSIRPELLLPRSADSAATVPEFCELLGGMDESRELTSLL</sequence>
<dbReference type="EMBL" id="QXFV01000153">
    <property type="protein sequence ID" value="KAE9048120.1"/>
    <property type="molecule type" value="Genomic_DNA"/>
</dbReference>
<dbReference type="Proteomes" id="UP000429607">
    <property type="component" value="Unassembled WGS sequence"/>
</dbReference>
<accession>A0A6A3NU67</accession>
<protein>
    <submittedName>
        <fullName evidence="1">Uncharacterized protein</fullName>
    </submittedName>
</protein>
<organism evidence="1 2">
    <name type="scientific">Phytophthora rubi</name>
    <dbReference type="NCBI Taxonomy" id="129364"/>
    <lineage>
        <taxon>Eukaryota</taxon>
        <taxon>Sar</taxon>
        <taxon>Stramenopiles</taxon>
        <taxon>Oomycota</taxon>
        <taxon>Peronosporomycetes</taxon>
        <taxon>Peronosporales</taxon>
        <taxon>Peronosporaceae</taxon>
        <taxon>Phytophthora</taxon>
    </lineage>
</organism>
<proteinExistence type="predicted"/>
<evidence type="ECO:0000313" key="1">
    <source>
        <dbReference type="EMBL" id="KAE9048120.1"/>
    </source>
</evidence>
<reference evidence="1 2" key="1">
    <citation type="submission" date="2018-09" db="EMBL/GenBank/DDBJ databases">
        <title>Genomic investigation of the strawberry pathogen Phytophthora fragariae indicates pathogenicity is determined by transcriptional variation in three key races.</title>
        <authorList>
            <person name="Adams T.M."/>
            <person name="Armitage A.D."/>
            <person name="Sobczyk M.K."/>
            <person name="Bates H.J."/>
            <person name="Dunwell J.M."/>
            <person name="Nellist C.F."/>
            <person name="Harrison R.J."/>
        </authorList>
    </citation>
    <scope>NUCLEOTIDE SEQUENCE [LARGE SCALE GENOMIC DNA]</scope>
    <source>
        <strain evidence="1 2">SCRP249</strain>
    </source>
</reference>
<comment type="caution">
    <text evidence="1">The sequence shown here is derived from an EMBL/GenBank/DDBJ whole genome shotgun (WGS) entry which is preliminary data.</text>
</comment>
<gene>
    <name evidence="1" type="ORF">PR001_g3936</name>
</gene>
<dbReference type="AlphaFoldDB" id="A0A6A3NU67"/>